<evidence type="ECO:0000313" key="1">
    <source>
        <dbReference type="EMBL" id="CAA6806995.1"/>
    </source>
</evidence>
<sequence length="106" mass="12174">MLTQYANIETTSFSLSSLLDEDEQIRSGGLFKNETIIMLIEKHFETFSGKYLISSGVKDIQVFKEELKYVSIKDYASIQKISEDLNRTEPIVTVKKIDSFLQKLSK</sequence>
<organism evidence="1">
    <name type="scientific">uncultured Sulfurovum sp</name>
    <dbReference type="NCBI Taxonomy" id="269237"/>
    <lineage>
        <taxon>Bacteria</taxon>
        <taxon>Pseudomonadati</taxon>
        <taxon>Campylobacterota</taxon>
        <taxon>Epsilonproteobacteria</taxon>
        <taxon>Campylobacterales</taxon>
        <taxon>Sulfurovaceae</taxon>
        <taxon>Sulfurovum</taxon>
        <taxon>environmental samples</taxon>
    </lineage>
</organism>
<proteinExistence type="predicted"/>
<gene>
    <name evidence="1" type="ORF">HELGO_WM3249</name>
</gene>
<name>A0A6S6SUL9_9BACT</name>
<accession>A0A6S6SUL9</accession>
<dbReference type="AlphaFoldDB" id="A0A6S6SUL9"/>
<reference evidence="1" key="1">
    <citation type="submission" date="2020-01" db="EMBL/GenBank/DDBJ databases">
        <authorList>
            <person name="Meier V. D."/>
            <person name="Meier V D."/>
        </authorList>
    </citation>
    <scope>NUCLEOTIDE SEQUENCE</scope>
    <source>
        <strain evidence="1">HLG_WM_MAG_01</strain>
    </source>
</reference>
<dbReference type="EMBL" id="CACVAS010000047">
    <property type="protein sequence ID" value="CAA6806995.1"/>
    <property type="molecule type" value="Genomic_DNA"/>
</dbReference>
<protein>
    <submittedName>
        <fullName evidence="1">Uncharacterized protein</fullName>
    </submittedName>
</protein>